<reference evidence="3 4" key="1">
    <citation type="submission" date="2020-02" db="EMBL/GenBank/DDBJ databases">
        <authorList>
            <person name="Ferguson B K."/>
        </authorList>
    </citation>
    <scope>NUCLEOTIDE SEQUENCE [LARGE SCALE GENOMIC DNA]</scope>
</reference>
<dbReference type="GO" id="GO:0005634">
    <property type="term" value="C:nucleus"/>
    <property type="evidence" value="ECO:0007669"/>
    <property type="project" value="UniProtKB-SubCell"/>
</dbReference>
<keyword evidence="2" id="KW-0175">Coiled coil</keyword>
<dbReference type="AlphaFoldDB" id="A0A6H5IBT0"/>
<dbReference type="InterPro" id="IPR009057">
    <property type="entry name" value="Homeodomain-like_sf"/>
</dbReference>
<dbReference type="SUPFAM" id="SSF46689">
    <property type="entry name" value="Homeodomain-like"/>
    <property type="match status" value="1"/>
</dbReference>
<keyword evidence="4" id="KW-1185">Reference proteome</keyword>
<dbReference type="Proteomes" id="UP000479190">
    <property type="component" value="Unassembled WGS sequence"/>
</dbReference>
<evidence type="ECO:0008006" key="5">
    <source>
        <dbReference type="Google" id="ProtNLM"/>
    </source>
</evidence>
<gene>
    <name evidence="3" type="ORF">TBRA_LOCUS7355</name>
</gene>
<comment type="subcellular location">
    <subcellularLocation>
        <location evidence="1">Nucleus</location>
    </subcellularLocation>
</comment>
<feature type="coiled-coil region" evidence="2">
    <location>
        <begin position="11"/>
        <end position="40"/>
    </location>
</feature>
<evidence type="ECO:0000313" key="3">
    <source>
        <dbReference type="EMBL" id="CAB0035459.1"/>
    </source>
</evidence>
<organism evidence="3 4">
    <name type="scientific">Trichogramma brassicae</name>
    <dbReference type="NCBI Taxonomy" id="86971"/>
    <lineage>
        <taxon>Eukaryota</taxon>
        <taxon>Metazoa</taxon>
        <taxon>Ecdysozoa</taxon>
        <taxon>Arthropoda</taxon>
        <taxon>Hexapoda</taxon>
        <taxon>Insecta</taxon>
        <taxon>Pterygota</taxon>
        <taxon>Neoptera</taxon>
        <taxon>Endopterygota</taxon>
        <taxon>Hymenoptera</taxon>
        <taxon>Apocrita</taxon>
        <taxon>Proctotrupomorpha</taxon>
        <taxon>Chalcidoidea</taxon>
        <taxon>Trichogrammatidae</taxon>
        <taxon>Trichogramma</taxon>
    </lineage>
</organism>
<evidence type="ECO:0000256" key="2">
    <source>
        <dbReference type="SAM" id="Coils"/>
    </source>
</evidence>
<evidence type="ECO:0000313" key="4">
    <source>
        <dbReference type="Proteomes" id="UP000479190"/>
    </source>
</evidence>
<name>A0A6H5IBT0_9HYME</name>
<dbReference type="OrthoDB" id="8194222at2759"/>
<evidence type="ECO:0000256" key="1">
    <source>
        <dbReference type="ARBA" id="ARBA00004123"/>
    </source>
</evidence>
<proteinExistence type="predicted"/>
<protein>
    <recommendedName>
        <fullName evidence="5">HTH psq-type domain-containing protein</fullName>
    </recommendedName>
</protein>
<dbReference type="EMBL" id="CADCXV010000788">
    <property type="protein sequence ID" value="CAB0035459.1"/>
    <property type="molecule type" value="Genomic_DNA"/>
</dbReference>
<dbReference type="Gene3D" id="1.10.10.60">
    <property type="entry name" value="Homeodomain-like"/>
    <property type="match status" value="1"/>
</dbReference>
<sequence length="470" mass="52097">MVLERDDDYRQQHLEQQQQIEQQRLEQQRLEQQRLEQQRALDNASGGVAAGGLVAPQQQQHFLQDNLGVAGFGAPQVHRVAVRLPTFCKNYTMVYNNIRKTTRGSWSNSQLKLAMDKVARGCPILRAAIEFNIPRTTLRKKIKYGHSTSSSSGARSALASIVSRDTTLVGRANMAAARAIDATMMSARVPARRGTHVLIPAMRLVVQRGQSAPMLSARSRRPHTHSDALFTAYRRCGTRQSHSSSHTHAYTRDPAVASTNNLDKNLKLTPNLRRLDVGSAPLLNYNLALVRASMVYVPAGCGLMPTSGRWSSMLVHSCTGSYKPDWANCSRANCVTSTQTYTQALLGELASRATFTSTCTHNDRKVAIGRYRRIVLKITTNLHAGILIDLATERRNTSRLARETSRTVSSGSRLSIVEEPLIRSGKIYEASISRRHPALIYAVFLGVYCANEDQSPIYNSPPLLRVFLSS</sequence>
<accession>A0A6H5IBT0</accession>